<dbReference type="EMBL" id="JAUSVF010000001">
    <property type="protein sequence ID" value="MDQ0320425.1"/>
    <property type="molecule type" value="Genomic_DNA"/>
</dbReference>
<name>A0ABU0BQB2_9HYPH</name>
<keyword evidence="2" id="KW-1185">Reference proteome</keyword>
<dbReference type="RefSeq" id="WP_307230170.1">
    <property type="nucleotide sequence ID" value="NZ_JAUSVF010000001.1"/>
</dbReference>
<proteinExistence type="predicted"/>
<reference evidence="1 2" key="1">
    <citation type="submission" date="2023-07" db="EMBL/GenBank/DDBJ databases">
        <title>Genomic Encyclopedia of Type Strains, Phase IV (KMG-IV): sequencing the most valuable type-strain genomes for metagenomic binning, comparative biology and taxonomic classification.</title>
        <authorList>
            <person name="Goeker M."/>
        </authorList>
    </citation>
    <scope>NUCLEOTIDE SEQUENCE [LARGE SCALE GENOMIC DNA]</scope>
    <source>
        <strain evidence="1 2">DSM 1112</strain>
    </source>
</reference>
<dbReference type="Proteomes" id="UP001230207">
    <property type="component" value="Unassembled WGS sequence"/>
</dbReference>
<gene>
    <name evidence="1" type="ORF">QO002_002563</name>
</gene>
<evidence type="ECO:0008006" key="3">
    <source>
        <dbReference type="Google" id="ProtNLM"/>
    </source>
</evidence>
<comment type="caution">
    <text evidence="1">The sequence shown here is derived from an EMBL/GenBank/DDBJ whole genome shotgun (WGS) entry which is preliminary data.</text>
</comment>
<sequence length="100" mass="11399">MFLLIFEGLLSKALAILVEVQRCRVSRGECDVEVEDVIFPARLSHAETSFGRMKRAGVRRLKNRLLRNIQRLTVLIVAKDGLAIPYPLRKIFMTGESDEL</sequence>
<evidence type="ECO:0000313" key="2">
    <source>
        <dbReference type="Proteomes" id="UP001230207"/>
    </source>
</evidence>
<evidence type="ECO:0000313" key="1">
    <source>
        <dbReference type="EMBL" id="MDQ0320425.1"/>
    </source>
</evidence>
<accession>A0ABU0BQB2</accession>
<protein>
    <recommendedName>
        <fullName evidence="3">Transposase DDE domain-containing protein</fullName>
    </recommendedName>
</protein>
<organism evidence="1 2">
    <name type="scientific">Pararhizobium capsulatum DSM 1112</name>
    <dbReference type="NCBI Taxonomy" id="1121113"/>
    <lineage>
        <taxon>Bacteria</taxon>
        <taxon>Pseudomonadati</taxon>
        <taxon>Pseudomonadota</taxon>
        <taxon>Alphaproteobacteria</taxon>
        <taxon>Hyphomicrobiales</taxon>
        <taxon>Rhizobiaceae</taxon>
        <taxon>Rhizobium/Agrobacterium group</taxon>
        <taxon>Pararhizobium</taxon>
    </lineage>
</organism>